<comment type="caution">
    <text evidence="2">The sequence shown here is derived from an EMBL/GenBank/DDBJ whole genome shotgun (WGS) entry which is preliminary data.</text>
</comment>
<organism evidence="2 3">
    <name type="scientific">candidate division WS6 bacterium GW2011_GWF1_36_8</name>
    <dbReference type="NCBI Taxonomy" id="1619098"/>
    <lineage>
        <taxon>Bacteria</taxon>
        <taxon>Candidatus Dojkabacteria</taxon>
    </lineage>
</organism>
<dbReference type="AlphaFoldDB" id="A0A0G0FE23"/>
<accession>A0A0G0FE23</accession>
<evidence type="ECO:0000313" key="2">
    <source>
        <dbReference type="EMBL" id="KKQ16157.1"/>
    </source>
</evidence>
<dbReference type="InterPro" id="IPR015947">
    <property type="entry name" value="PUA-like_sf"/>
</dbReference>
<gene>
    <name evidence="2" type="ORF">US29_C0030G0009</name>
</gene>
<protein>
    <recommendedName>
        <fullName evidence="1">ASCH domain-containing protein</fullName>
    </recommendedName>
</protein>
<dbReference type="SUPFAM" id="SSF88697">
    <property type="entry name" value="PUA domain-like"/>
    <property type="match status" value="1"/>
</dbReference>
<feature type="domain" description="ASCH" evidence="1">
    <location>
        <begin position="14"/>
        <end position="102"/>
    </location>
</feature>
<dbReference type="Proteomes" id="UP000033886">
    <property type="component" value="Unassembled WGS sequence"/>
</dbReference>
<dbReference type="EMBL" id="LBSK01000030">
    <property type="protein sequence ID" value="KKQ16157.1"/>
    <property type="molecule type" value="Genomic_DNA"/>
</dbReference>
<dbReference type="Pfam" id="PF04266">
    <property type="entry name" value="ASCH"/>
    <property type="match status" value="1"/>
</dbReference>
<evidence type="ECO:0000259" key="1">
    <source>
        <dbReference type="Pfam" id="PF04266"/>
    </source>
</evidence>
<reference evidence="2 3" key="1">
    <citation type="journal article" date="2015" name="Nature">
        <title>rRNA introns, odd ribosomes, and small enigmatic genomes across a large radiation of phyla.</title>
        <authorList>
            <person name="Brown C.T."/>
            <person name="Hug L.A."/>
            <person name="Thomas B.C."/>
            <person name="Sharon I."/>
            <person name="Castelle C.J."/>
            <person name="Singh A."/>
            <person name="Wilkins M.J."/>
            <person name="Williams K.H."/>
            <person name="Banfield J.F."/>
        </authorList>
    </citation>
    <scope>NUCLEOTIDE SEQUENCE [LARGE SCALE GENOMIC DNA]</scope>
</reference>
<sequence>MEHVAIVNKAWKLIPKIINGTKTIESRWYVNKTKPWNSIKVGERVFFKNSGEPITVSAVVSKVLQFDNLDETQFRNIMKEYGDGIQVIEREYDEYYQSKNYCILVFLKDVKQLEKPFNISKKGFGSACAWMCVDNIENIKL</sequence>
<name>A0A0G0FE23_9BACT</name>
<proteinExistence type="predicted"/>
<evidence type="ECO:0000313" key="3">
    <source>
        <dbReference type="Proteomes" id="UP000033886"/>
    </source>
</evidence>
<dbReference type="Gene3D" id="2.30.130.30">
    <property type="entry name" value="Hypothetical protein"/>
    <property type="match status" value="1"/>
</dbReference>
<dbReference type="InterPro" id="IPR007374">
    <property type="entry name" value="ASCH_domain"/>
</dbReference>